<name>A0A6L8LYB1_9VIBR</name>
<accession>A0A6L8LYB1</accession>
<proteinExistence type="predicted"/>
<sequence>MEHGALSSPHLKEACYLVGKAFGVRNLGHFLHEITHLESKSGQRKSKFGGVCSISHYQFGLMQQHHRFYHHRKVILNSLGIDLKSINFAHLSNNPTLSLIIVAAWLLANIERVPKRRLDRAKLFSKWWRAMPCSEYMEKTYDLQ</sequence>
<gene>
    <name evidence="1" type="ORF">GTG28_17945</name>
</gene>
<organism evidence="1 2">
    <name type="scientific">Vibrio tetraodonis subsp. pristinus</name>
    <dbReference type="NCBI Taxonomy" id="2695891"/>
    <lineage>
        <taxon>Bacteria</taxon>
        <taxon>Pseudomonadati</taxon>
        <taxon>Pseudomonadota</taxon>
        <taxon>Gammaproteobacteria</taxon>
        <taxon>Vibrionales</taxon>
        <taxon>Vibrionaceae</taxon>
        <taxon>Vibrio</taxon>
    </lineage>
</organism>
<dbReference type="RefSeq" id="WP_160932273.1">
    <property type="nucleotide sequence ID" value="NZ_WWEU01000009.1"/>
</dbReference>
<dbReference type="EMBL" id="WWEU01000009">
    <property type="protein sequence ID" value="MYM61114.1"/>
    <property type="molecule type" value="Genomic_DNA"/>
</dbReference>
<evidence type="ECO:0000313" key="2">
    <source>
        <dbReference type="Proteomes" id="UP000478571"/>
    </source>
</evidence>
<keyword evidence="2" id="KW-1185">Reference proteome</keyword>
<comment type="caution">
    <text evidence="1">The sequence shown here is derived from an EMBL/GenBank/DDBJ whole genome shotgun (WGS) entry which is preliminary data.</text>
</comment>
<dbReference type="AlphaFoldDB" id="A0A6L8LYB1"/>
<protein>
    <submittedName>
        <fullName evidence="1">Uncharacterized protein</fullName>
    </submittedName>
</protein>
<reference evidence="1 2" key="1">
    <citation type="submission" date="2020-01" db="EMBL/GenBank/DDBJ databases">
        <title>Draft Genome Sequence of Vibrio sp. strain OCN044, Isolated from a Healthy Coral at Palmyra Atoll.</title>
        <authorList>
            <person name="Videau P."/>
            <person name="Loughran R."/>
            <person name="Esquivel A."/>
            <person name="Deadmond M."/>
            <person name="Paddock B.E."/>
            <person name="Saw J.H."/>
            <person name="Ushijima B."/>
        </authorList>
    </citation>
    <scope>NUCLEOTIDE SEQUENCE [LARGE SCALE GENOMIC DNA]</scope>
    <source>
        <strain evidence="1 2">OCN044</strain>
    </source>
</reference>
<evidence type="ECO:0000313" key="1">
    <source>
        <dbReference type="EMBL" id="MYM61114.1"/>
    </source>
</evidence>
<dbReference type="Proteomes" id="UP000478571">
    <property type="component" value="Unassembled WGS sequence"/>
</dbReference>